<dbReference type="GO" id="GO:0000724">
    <property type="term" value="P:double-strand break repair via homologous recombination"/>
    <property type="evidence" value="ECO:0007669"/>
    <property type="project" value="UniProtKB-UniRule"/>
</dbReference>
<feature type="domain" description="UvrD-like helicase C-terminal" evidence="13">
    <location>
        <begin position="637"/>
        <end position="683"/>
    </location>
</feature>
<feature type="binding site" evidence="11">
    <location>
        <begin position="228"/>
        <end position="235"/>
    </location>
    <ligand>
        <name>ATP</name>
        <dbReference type="ChEBI" id="CHEBI:30616"/>
    </ligand>
</feature>
<comment type="subunit">
    <text evidence="11">Heterotrimer of RecB, RecC and RecD. All subunits contribute to DNA-binding.</text>
</comment>
<reference evidence="15" key="1">
    <citation type="journal article" date="2014" name="Int. J. Syst. Evol. Microbiol.">
        <title>Complete genome sequence of Corynebacterium casei LMG S-19264T (=DSM 44701T), isolated from a smear-ripened cheese.</title>
        <authorList>
            <consortium name="US DOE Joint Genome Institute (JGI-PGF)"/>
            <person name="Walter F."/>
            <person name="Albersmeier A."/>
            <person name="Kalinowski J."/>
            <person name="Ruckert C."/>
        </authorList>
    </citation>
    <scope>NUCLEOTIDE SEQUENCE</scope>
    <source>
        <strain evidence="15">JCM 30804</strain>
    </source>
</reference>
<dbReference type="AlphaFoldDB" id="A0A917NDU4"/>
<dbReference type="CDD" id="cd17933">
    <property type="entry name" value="DEXSc_RecD-like"/>
    <property type="match status" value="1"/>
</dbReference>
<dbReference type="InterPro" id="IPR041851">
    <property type="entry name" value="RecD_N_sf"/>
</dbReference>
<dbReference type="GO" id="GO:0017116">
    <property type="term" value="F:single-stranded DNA helicase activity"/>
    <property type="evidence" value="ECO:0007669"/>
    <property type="project" value="TreeGrafter"/>
</dbReference>
<keyword evidence="4 11" id="KW-0378">Hydrolase</keyword>
<dbReference type="Pfam" id="PF21185">
    <property type="entry name" value="RecD_N"/>
    <property type="match status" value="1"/>
</dbReference>
<evidence type="ECO:0000313" key="16">
    <source>
        <dbReference type="Proteomes" id="UP000613743"/>
    </source>
</evidence>
<evidence type="ECO:0000259" key="14">
    <source>
        <dbReference type="Pfam" id="PF21185"/>
    </source>
</evidence>
<keyword evidence="3 11" id="KW-0227">DNA damage</keyword>
<keyword evidence="16" id="KW-1185">Reference proteome</keyword>
<comment type="miscellaneous">
    <text evidence="11">In the RecBCD complex, RecB has a slow 3'-5' helicase, an exonuclease activity and loads RecA onto ssDNA, RecD has a fast 5'-3' helicase activity, while RecC stimulates the ATPase and processivity of the RecB helicase and contributes to recognition of the Chi site.</text>
</comment>
<keyword evidence="5 11" id="KW-0347">Helicase</keyword>
<protein>
    <recommendedName>
        <fullName evidence="11">RecBCD enzyme subunit RecD</fullName>
        <ecNumber evidence="11">5.6.2.3</ecNumber>
    </recommendedName>
    <alternativeName>
        <fullName evidence="11">DNA 5'-3' helicase subunit RecD</fullName>
    </alternativeName>
    <alternativeName>
        <fullName evidence="11">Exonuclease V subunit RecD</fullName>
        <shortName evidence="11">ExoV subunit RecD</shortName>
    </alternativeName>
    <alternativeName>
        <fullName evidence="11">Helicase/nuclease RecBCD subunit RecD</fullName>
    </alternativeName>
</protein>
<organism evidence="15 16">
    <name type="scientific">Shewanella gelidii</name>
    <dbReference type="NCBI Taxonomy" id="1642821"/>
    <lineage>
        <taxon>Bacteria</taxon>
        <taxon>Pseudomonadati</taxon>
        <taxon>Pseudomonadota</taxon>
        <taxon>Gammaproteobacteria</taxon>
        <taxon>Alteromonadales</taxon>
        <taxon>Shewanellaceae</taxon>
        <taxon>Shewanella</taxon>
    </lineage>
</organism>
<dbReference type="EC" id="5.6.2.3" evidence="11"/>
<evidence type="ECO:0000256" key="4">
    <source>
        <dbReference type="ARBA" id="ARBA00022801"/>
    </source>
</evidence>
<keyword evidence="6 11" id="KW-0269">Exonuclease</keyword>
<evidence type="ECO:0000256" key="9">
    <source>
        <dbReference type="ARBA" id="ARBA00023204"/>
    </source>
</evidence>
<evidence type="ECO:0000256" key="6">
    <source>
        <dbReference type="ARBA" id="ARBA00022839"/>
    </source>
</evidence>
<keyword evidence="7 11" id="KW-0067">ATP-binding</keyword>
<comment type="similarity">
    <text evidence="11">Belongs to the RecD family.</text>
</comment>
<keyword evidence="1 11" id="KW-0540">Nuclease</keyword>
<dbReference type="InterPro" id="IPR049550">
    <property type="entry name" value="RecD_N"/>
</dbReference>
<dbReference type="InterPro" id="IPR006344">
    <property type="entry name" value="RecD"/>
</dbReference>
<dbReference type="CDD" id="cd18809">
    <property type="entry name" value="SF1_C_RecD"/>
    <property type="match status" value="1"/>
</dbReference>
<name>A0A917NDU4_9GAMM</name>
<dbReference type="InterPro" id="IPR050534">
    <property type="entry name" value="Coronavir_polyprotein_1ab"/>
</dbReference>
<evidence type="ECO:0000313" key="15">
    <source>
        <dbReference type="EMBL" id="GGI91094.1"/>
    </source>
</evidence>
<dbReference type="InterPro" id="IPR027785">
    <property type="entry name" value="UvrD-like_helicase_C"/>
</dbReference>
<dbReference type="Proteomes" id="UP000613743">
    <property type="component" value="Unassembled WGS sequence"/>
</dbReference>
<dbReference type="Pfam" id="PF13245">
    <property type="entry name" value="AAA_19"/>
    <property type="match status" value="1"/>
</dbReference>
<dbReference type="GO" id="GO:0009338">
    <property type="term" value="C:exodeoxyribonuclease V complex"/>
    <property type="evidence" value="ECO:0007669"/>
    <property type="project" value="InterPro"/>
</dbReference>
<proteinExistence type="inferred from homology"/>
<evidence type="ECO:0000256" key="1">
    <source>
        <dbReference type="ARBA" id="ARBA00022722"/>
    </source>
</evidence>
<evidence type="ECO:0000259" key="13">
    <source>
        <dbReference type="Pfam" id="PF13538"/>
    </source>
</evidence>
<evidence type="ECO:0000256" key="10">
    <source>
        <dbReference type="ARBA" id="ARBA00023235"/>
    </source>
</evidence>
<dbReference type="Gene3D" id="3.40.50.300">
    <property type="entry name" value="P-loop containing nucleotide triphosphate hydrolases"/>
    <property type="match status" value="3"/>
</dbReference>
<keyword evidence="2 11" id="KW-0547">Nucleotide-binding</keyword>
<dbReference type="GO" id="GO:0003677">
    <property type="term" value="F:DNA binding"/>
    <property type="evidence" value="ECO:0007669"/>
    <property type="project" value="UniProtKB-UniRule"/>
</dbReference>
<keyword evidence="10 11" id="KW-0413">Isomerase</keyword>
<dbReference type="PANTHER" id="PTHR43788:SF6">
    <property type="entry name" value="DNA HELICASE B"/>
    <property type="match status" value="1"/>
</dbReference>
<evidence type="ECO:0000256" key="5">
    <source>
        <dbReference type="ARBA" id="ARBA00022806"/>
    </source>
</evidence>
<dbReference type="NCBIfam" id="TIGR01447">
    <property type="entry name" value="recD"/>
    <property type="match status" value="1"/>
</dbReference>
<dbReference type="GO" id="GO:0008854">
    <property type="term" value="F:exodeoxyribonuclease V activity"/>
    <property type="evidence" value="ECO:0007669"/>
    <property type="project" value="InterPro"/>
</dbReference>
<evidence type="ECO:0000256" key="8">
    <source>
        <dbReference type="ARBA" id="ARBA00023125"/>
    </source>
</evidence>
<dbReference type="HAMAP" id="MF_01487">
    <property type="entry name" value="RecD"/>
    <property type="match status" value="1"/>
</dbReference>
<reference evidence="15" key="2">
    <citation type="submission" date="2020-09" db="EMBL/GenBank/DDBJ databases">
        <authorList>
            <person name="Sun Q."/>
            <person name="Ohkuma M."/>
        </authorList>
    </citation>
    <scope>NUCLEOTIDE SEQUENCE</scope>
    <source>
        <strain evidence="15">JCM 30804</strain>
    </source>
</reference>
<dbReference type="GO" id="GO:0043139">
    <property type="term" value="F:5'-3' DNA helicase activity"/>
    <property type="evidence" value="ECO:0007669"/>
    <property type="project" value="UniProtKB-UniRule"/>
</dbReference>
<keyword evidence="9 11" id="KW-0234">DNA repair</keyword>
<dbReference type="Gene3D" id="1.10.10.1020">
    <property type="entry name" value="RecBCD complex, subunit RecD, N-terminal domain"/>
    <property type="match status" value="1"/>
</dbReference>
<gene>
    <name evidence="11 15" type="primary">recD</name>
    <name evidence="15" type="ORF">GCM10009332_30450</name>
</gene>
<dbReference type="SUPFAM" id="SSF52540">
    <property type="entry name" value="P-loop containing nucleoside triphosphate hydrolases"/>
    <property type="match status" value="2"/>
</dbReference>
<evidence type="ECO:0000256" key="3">
    <source>
        <dbReference type="ARBA" id="ARBA00022763"/>
    </source>
</evidence>
<comment type="function">
    <text evidence="11">A helicase/nuclease that prepares dsDNA breaks (DSB) for recombinational DNA repair. Binds to DSBs and unwinds DNA via a highly rapid and processive ATP-dependent bidirectional helicase activity. Unwinds dsDNA until it encounters a Chi (crossover hotspot instigator) sequence from the 3' direction. Cuts ssDNA a few nucleotides 3' to the Chi site. The properties and activities of the enzyme are changed at Chi. The Chi-altered holoenzyme produces a long 3'-ssDNA overhang and facilitates RecA-binding to the ssDNA for homologous DNA recombination and repair. Holoenzyme degrades any linearized DNA that is unable to undergo homologous recombination. In the holoenzyme this subunit has ssDNA-dependent ATPase and 5'-3' helicase activity. When added to pre-assembled RecBC greatly stimulates nuclease activity and augments holoenzyme processivity. Negatively regulates the RecA-loading ability of RecBCD.</text>
</comment>
<dbReference type="PANTHER" id="PTHR43788">
    <property type="entry name" value="DNA2/NAM7 HELICASE FAMILY MEMBER"/>
    <property type="match status" value="1"/>
</dbReference>
<evidence type="ECO:0000256" key="2">
    <source>
        <dbReference type="ARBA" id="ARBA00022741"/>
    </source>
</evidence>
<sequence length="717" mass="80125">MTQQDIHQLDQVTSDQMHRGPQVKINTPESMTQLIKRWQQEKLITPLDRHFALEMAALHQEDSPLFLLISVLVSQQLSTQHTCLVLDHVDFSNPLHERQSSCYITLSKEQLHAALLRFAAISQGVGLTGKSEAIPQTPLILEQNRLYLNRYYCYEFELAAVLKRLNLNEQNNQTLAKQSSIDQQPLALLFPEQGLVTTGAQPANVEDFDWQKIAVATALQQQLAIITGGPGTGKTTTVTKLLCLLVLEYQQQTSTEYQTSKAPFIKLVAPTGKAAARLSESIKASKQRLKSALSNIQESHLLQQLQAAALQIPETTSTIHRLLGVIPNSPQFRHHPDNPLRLDVLIVDEASMVDLPMMFKLLSALPKHAKVILLGDQDQLASVEAGAVLADICQGLKHAVAGRNIHQWKMRYSSANIEQLHRLTNYDLQQYACESVGIGDSLVMLLKSHRFEDDEGIGQLAKAVNQSDAITIQKVWQHNYKELLWIEHTDQTSLAPLTQHNKATGLTRLLDEAIDNYGLYLDLAKQKGSDPMMIIESYNRYRVLCAMRAGPFGVDGINQAISQALTDKNLIQPNSEFYLGRPIMIQNNDYNLELFNGDIGLILYDNTQQNRLMAHFIKADGSILKVLPARLPSHQTCFAMTVHKSQGSEFANVALVLPEKPSPSQTQLLTKELIYTAITRAKLKFSCLGSAKVFEKASLRATQRASGLAQRLWETMD</sequence>
<feature type="compositionally biased region" description="Polar residues" evidence="12">
    <location>
        <begin position="1"/>
        <end position="15"/>
    </location>
</feature>
<comment type="catalytic activity">
    <reaction evidence="11">
        <text>ATP + H2O = ADP + phosphate + H(+)</text>
        <dbReference type="Rhea" id="RHEA:13065"/>
        <dbReference type="ChEBI" id="CHEBI:15377"/>
        <dbReference type="ChEBI" id="CHEBI:15378"/>
        <dbReference type="ChEBI" id="CHEBI:30616"/>
        <dbReference type="ChEBI" id="CHEBI:43474"/>
        <dbReference type="ChEBI" id="CHEBI:456216"/>
        <dbReference type="EC" id="5.6.2.3"/>
    </reaction>
</comment>
<evidence type="ECO:0000256" key="11">
    <source>
        <dbReference type="HAMAP-Rule" id="MF_01487"/>
    </source>
</evidence>
<evidence type="ECO:0000256" key="12">
    <source>
        <dbReference type="SAM" id="MobiDB-lite"/>
    </source>
</evidence>
<accession>A0A917NDU4</accession>
<feature type="region of interest" description="Disordered" evidence="12">
    <location>
        <begin position="1"/>
        <end position="22"/>
    </location>
</feature>
<evidence type="ECO:0000256" key="7">
    <source>
        <dbReference type="ARBA" id="ARBA00022840"/>
    </source>
</evidence>
<feature type="domain" description="RecBCD enzyme subunit RecD N-terminal" evidence="14">
    <location>
        <begin position="41"/>
        <end position="147"/>
    </location>
</feature>
<dbReference type="InterPro" id="IPR027417">
    <property type="entry name" value="P-loop_NTPase"/>
</dbReference>
<keyword evidence="8 11" id="KW-0238">DNA-binding</keyword>
<dbReference type="EMBL" id="BMPZ01000011">
    <property type="protein sequence ID" value="GGI91094.1"/>
    <property type="molecule type" value="Genomic_DNA"/>
</dbReference>
<dbReference type="Pfam" id="PF13538">
    <property type="entry name" value="UvrD_C_2"/>
    <property type="match status" value="1"/>
</dbReference>
<comment type="caution">
    <text evidence="15">The sequence shown here is derived from an EMBL/GenBank/DDBJ whole genome shotgun (WGS) entry which is preliminary data.</text>
</comment>
<dbReference type="GO" id="GO:0005524">
    <property type="term" value="F:ATP binding"/>
    <property type="evidence" value="ECO:0007669"/>
    <property type="project" value="UniProtKB-UniRule"/>
</dbReference>